<organism evidence="3 4">
    <name type="scientific">Tolypothrix tenuis PCC 7101</name>
    <dbReference type="NCBI Taxonomy" id="231146"/>
    <lineage>
        <taxon>Bacteria</taxon>
        <taxon>Bacillati</taxon>
        <taxon>Cyanobacteriota</taxon>
        <taxon>Cyanophyceae</taxon>
        <taxon>Nostocales</taxon>
        <taxon>Tolypothrichaceae</taxon>
        <taxon>Tolypothrix</taxon>
    </lineage>
</organism>
<dbReference type="InterPro" id="IPR050452">
    <property type="entry name" value="Metacaspase"/>
</dbReference>
<dbReference type="InterPro" id="IPR011600">
    <property type="entry name" value="Pept_C14_caspase"/>
</dbReference>
<dbReference type="EMBL" id="AP018248">
    <property type="protein sequence ID" value="BAY99872.1"/>
    <property type="molecule type" value="Genomic_DNA"/>
</dbReference>
<dbReference type="PANTHER" id="PTHR48104">
    <property type="entry name" value="METACASPASE-4"/>
    <property type="match status" value="1"/>
</dbReference>
<dbReference type="KEGG" id="ttq:NIES37_38550"/>
<dbReference type="InterPro" id="IPR006311">
    <property type="entry name" value="TAT_signal"/>
</dbReference>
<dbReference type="Gene3D" id="3.40.50.1460">
    <property type="match status" value="1"/>
</dbReference>
<dbReference type="PANTHER" id="PTHR48104:SF30">
    <property type="entry name" value="METACASPASE-1"/>
    <property type="match status" value="1"/>
</dbReference>
<proteinExistence type="predicted"/>
<evidence type="ECO:0000313" key="3">
    <source>
        <dbReference type="EMBL" id="BAY99872.1"/>
    </source>
</evidence>
<evidence type="ECO:0000259" key="2">
    <source>
        <dbReference type="Pfam" id="PF14326"/>
    </source>
</evidence>
<feature type="domain" description="Peptidase C14 caspase" evidence="1">
    <location>
        <begin position="44"/>
        <end position="309"/>
    </location>
</feature>
<feature type="domain" description="DUF4384" evidence="2">
    <location>
        <begin position="608"/>
        <end position="690"/>
    </location>
</feature>
<dbReference type="InterPro" id="IPR029030">
    <property type="entry name" value="Caspase-like_dom_sf"/>
</dbReference>
<dbReference type="Proteomes" id="UP000218785">
    <property type="component" value="Chromosome"/>
</dbReference>
<keyword evidence="4" id="KW-1185">Reference proteome</keyword>
<dbReference type="GO" id="GO:0005737">
    <property type="term" value="C:cytoplasm"/>
    <property type="evidence" value="ECO:0007669"/>
    <property type="project" value="TreeGrafter"/>
</dbReference>
<accession>A0A1Z4N2B2</accession>
<reference evidence="3 4" key="1">
    <citation type="submission" date="2017-06" db="EMBL/GenBank/DDBJ databases">
        <title>Genome sequencing of cyanobaciteial culture collection at National Institute for Environmental Studies (NIES).</title>
        <authorList>
            <person name="Hirose Y."/>
            <person name="Shimura Y."/>
            <person name="Fujisawa T."/>
            <person name="Nakamura Y."/>
            <person name="Kawachi M."/>
        </authorList>
    </citation>
    <scope>NUCLEOTIDE SEQUENCE [LARGE SCALE GENOMIC DNA]</scope>
    <source>
        <strain evidence="3 4">NIES-37</strain>
    </source>
</reference>
<protein>
    <submittedName>
        <fullName evidence="3">Peptidase C14 caspase catalytic subunit p20</fullName>
    </submittedName>
</protein>
<gene>
    <name evidence="3" type="ORF">NIES37_38550</name>
</gene>
<sequence length="765" mass="83451">MSFIKRRQFLQFASSALATLGISQLEIEQQAIRYAQVLAQNTPRKRALLVGINDYLKVGNFQWYPLEGAVNDTQIQKELLINLFGFQPEDIRILHDQEATRANILQAFEDHLINWAQPGDVVIFHFSGHGSQVADLDKVFDDGRVSTIVPIDSPLPPGYPNKGGEVDDITGHTLWLLMQKINTENITFVLDSCYSGGARKGILTVRSRPGDQELLRITDSKIQLLASKQEQEYQKQLMSRLNLSNPDFAKLRQQGVPKGVMLAAARRNEAAIDTSFADTPCGIFTYILSRYLWQQTGVNSVNQLMVSTANTTDRILKEYFPTSSLVQRPEFNVKQGSNNDKQAVYFTTRKNISADAVVTKVQGNQIDLFLGGIDPRSLKAFGRGAIFTVFNSQGKEQGQVQIESRQQLKAQGKLIPATTRGATIAPGTLLQERSRAIPSNLTLRIGLDPSLGQDIELARQALRTINKRIEPVSANQPDVNYILGRVTQEYVQQLQKLNVKKLPEVGSIALFSPAADLIPGSDGSAGEPVADGVSNRLKAKLKSLLAASLVKLTLNTTSSKLSVAAAMETVDGNAIQAEAFTVRGATVAPVSRSRGQTTRSSNAQRITVGTLVRFLVQNNEPRALYISVLLISVDGELLVLSPLPGNEDAPPIPAGQQIQVPDPDRGELYQFRIAGEPGVAEVLVIASTTPFKKAIELLRALAAESDSQRGTPVNLDQKPDEAIVSLLNDLDEGTRGAGITQVDGTSQIDTQQMAALSITFEILPS</sequence>
<dbReference type="AlphaFoldDB" id="A0A1Z4N2B2"/>
<dbReference type="PIRSF" id="PIRSF007398">
    <property type="entry name" value="Sll0148_caspase"/>
    <property type="match status" value="1"/>
</dbReference>
<dbReference type="InterPro" id="IPR011189">
    <property type="entry name" value="UCP_caspase_lke"/>
</dbReference>
<dbReference type="InterPro" id="IPR025493">
    <property type="entry name" value="DUF4384"/>
</dbReference>
<dbReference type="Pfam" id="PF00656">
    <property type="entry name" value="Peptidase_C14"/>
    <property type="match status" value="1"/>
</dbReference>
<dbReference type="PROSITE" id="PS51318">
    <property type="entry name" value="TAT"/>
    <property type="match status" value="1"/>
</dbReference>
<evidence type="ECO:0000313" key="4">
    <source>
        <dbReference type="Proteomes" id="UP000218785"/>
    </source>
</evidence>
<name>A0A1Z4N2B2_9CYAN</name>
<evidence type="ECO:0000259" key="1">
    <source>
        <dbReference type="Pfam" id="PF00656"/>
    </source>
</evidence>
<dbReference type="GO" id="GO:0004197">
    <property type="term" value="F:cysteine-type endopeptidase activity"/>
    <property type="evidence" value="ECO:0007669"/>
    <property type="project" value="InterPro"/>
</dbReference>
<dbReference type="GO" id="GO:0006508">
    <property type="term" value="P:proteolysis"/>
    <property type="evidence" value="ECO:0007669"/>
    <property type="project" value="InterPro"/>
</dbReference>
<dbReference type="Pfam" id="PF14326">
    <property type="entry name" value="DUF4384"/>
    <property type="match status" value="1"/>
</dbReference>
<dbReference type="SUPFAM" id="SSF52129">
    <property type="entry name" value="Caspase-like"/>
    <property type="match status" value="1"/>
</dbReference>
<dbReference type="RefSeq" id="WP_199347157.1">
    <property type="nucleotide sequence ID" value="NZ_CAWNJS010000001.1"/>
</dbReference>